<evidence type="ECO:0000259" key="2">
    <source>
        <dbReference type="PROSITE" id="PS50994"/>
    </source>
</evidence>
<dbReference type="SUPFAM" id="SSF46689">
    <property type="entry name" value="Homeodomain-like"/>
    <property type="match status" value="1"/>
</dbReference>
<dbReference type="InterPro" id="IPR001584">
    <property type="entry name" value="Integrase_cat-core"/>
</dbReference>
<feature type="domain" description="Integrase catalytic" evidence="2">
    <location>
        <begin position="127"/>
        <end position="291"/>
    </location>
</feature>
<dbReference type="PANTHER" id="PTHR46889">
    <property type="entry name" value="TRANSPOSASE INSF FOR INSERTION SEQUENCE IS3B-RELATED"/>
    <property type="match status" value="1"/>
</dbReference>
<dbReference type="Pfam" id="PF00665">
    <property type="entry name" value="rve"/>
    <property type="match status" value="1"/>
</dbReference>
<dbReference type="InterPro" id="IPR050900">
    <property type="entry name" value="Transposase_IS3/IS150/IS904"/>
</dbReference>
<accession>A0ABY6TII5</accession>
<dbReference type="Gene3D" id="1.10.10.60">
    <property type="entry name" value="Homeodomain-like"/>
    <property type="match status" value="1"/>
</dbReference>
<dbReference type="EMBL" id="CABFKI010000004">
    <property type="protein sequence ID" value="VTU07201.1"/>
    <property type="molecule type" value="Genomic_DNA"/>
</dbReference>
<evidence type="ECO:0000313" key="4">
    <source>
        <dbReference type="Proteomes" id="UP000308167"/>
    </source>
</evidence>
<comment type="caution">
    <text evidence="3">The sequence shown here is derived from an EMBL/GenBank/DDBJ whole genome shotgun (WGS) entry which is preliminary data.</text>
</comment>
<reference evidence="3 4" key="1">
    <citation type="submission" date="2019-05" db="EMBL/GenBank/DDBJ databases">
        <authorList>
            <consortium name="Pathogen Informatics"/>
        </authorList>
    </citation>
    <scope>NUCLEOTIDE SEQUENCE [LARGE SCALE GENOMIC DNA]</scope>
    <source>
        <strain evidence="3 4">NM319</strain>
    </source>
</reference>
<keyword evidence="4" id="KW-1185">Reference proteome</keyword>
<dbReference type="RefSeq" id="WP_135709590.1">
    <property type="nucleotide sequence ID" value="NZ_CABFKI010000004.1"/>
</dbReference>
<protein>
    <submittedName>
        <fullName evidence="3">Transposase</fullName>
    </submittedName>
</protein>
<sequence length="296" mass="34241">MRRPRRTFSAEFKAEAVKLITDRKYSIAQACKELDIGETALRRWVSQVQADKKHTALAIEIKVIFDASRQSAGKRTVQSGLIQKGIRASLPLIRNLMIQQGLFSKQPQKWHNRNKETRQVFANHLNRAFTPDAQTTVLCGDTTYVKVNGIWCYLAVAINLLNRQVVGRKLSRHHDAQLVVDALNHAMLQTKRTKTMLFHSDQGSIYGSKQFTQCVQKHKLTQSMSRRGNCWDNAPMERWFRSFKYEWMAYGGYVDFESAVNDVKDYVMYYNHIRPHSYNQGLPPILAEKTYRGLLN</sequence>
<evidence type="ECO:0000313" key="3">
    <source>
        <dbReference type="EMBL" id="VTU07201.1"/>
    </source>
</evidence>
<proteinExistence type="inferred from homology"/>
<comment type="similarity">
    <text evidence="1">Belongs to the transposase 8 family.</text>
</comment>
<dbReference type="InterPro" id="IPR009057">
    <property type="entry name" value="Homeodomain-like_sf"/>
</dbReference>
<dbReference type="NCBIfam" id="NF033516">
    <property type="entry name" value="transpos_IS3"/>
    <property type="match status" value="1"/>
</dbReference>
<dbReference type="InterPro" id="IPR048020">
    <property type="entry name" value="Transpos_IS3"/>
</dbReference>
<name>A0ABY6TII5_9PAST</name>
<dbReference type="GeneID" id="86155152"/>
<dbReference type="PANTHER" id="PTHR46889:SF4">
    <property type="entry name" value="TRANSPOSASE INSO FOR INSERTION SEQUENCE ELEMENT IS911B-RELATED"/>
    <property type="match status" value="1"/>
</dbReference>
<dbReference type="InterPro" id="IPR012337">
    <property type="entry name" value="RNaseH-like_sf"/>
</dbReference>
<dbReference type="PROSITE" id="PS50994">
    <property type="entry name" value="INTEGRASE"/>
    <property type="match status" value="1"/>
</dbReference>
<dbReference type="SUPFAM" id="SSF53098">
    <property type="entry name" value="Ribonuclease H-like"/>
    <property type="match status" value="1"/>
</dbReference>
<dbReference type="InterPro" id="IPR036397">
    <property type="entry name" value="RNaseH_sf"/>
</dbReference>
<evidence type="ECO:0000256" key="1">
    <source>
        <dbReference type="ARBA" id="ARBA00009964"/>
    </source>
</evidence>
<gene>
    <name evidence="3" type="ORF">SAMEA1410922_00751</name>
</gene>
<dbReference type="InterPro" id="IPR002514">
    <property type="entry name" value="Transposase_8"/>
</dbReference>
<dbReference type="Gene3D" id="3.30.420.10">
    <property type="entry name" value="Ribonuclease H-like superfamily/Ribonuclease H"/>
    <property type="match status" value="1"/>
</dbReference>
<dbReference type="Pfam" id="PF01527">
    <property type="entry name" value="HTH_Tnp_1"/>
    <property type="match status" value="1"/>
</dbReference>
<organism evidence="3 4">
    <name type="scientific">Actinobacillus porcinus</name>
    <dbReference type="NCBI Taxonomy" id="51048"/>
    <lineage>
        <taxon>Bacteria</taxon>
        <taxon>Pseudomonadati</taxon>
        <taxon>Pseudomonadota</taxon>
        <taxon>Gammaproteobacteria</taxon>
        <taxon>Pasteurellales</taxon>
        <taxon>Pasteurellaceae</taxon>
        <taxon>Actinobacillus</taxon>
    </lineage>
</organism>
<dbReference type="Proteomes" id="UP000308167">
    <property type="component" value="Unassembled WGS sequence"/>
</dbReference>